<dbReference type="InterPro" id="IPR051695">
    <property type="entry name" value="Phosphoglycerate_Mutase"/>
</dbReference>
<protein>
    <submittedName>
        <fullName evidence="3">Uncharacterized protein</fullName>
    </submittedName>
</protein>
<dbReference type="CDD" id="cd07067">
    <property type="entry name" value="HP_PGM_like"/>
    <property type="match status" value="1"/>
</dbReference>
<evidence type="ECO:0000313" key="3">
    <source>
        <dbReference type="EMBL" id="CAD8335721.1"/>
    </source>
</evidence>
<dbReference type="Gene3D" id="3.40.50.1240">
    <property type="entry name" value="Phosphoglycerate mutase-like"/>
    <property type="match status" value="1"/>
</dbReference>
<dbReference type="GO" id="GO:0005829">
    <property type="term" value="C:cytosol"/>
    <property type="evidence" value="ECO:0007669"/>
    <property type="project" value="TreeGrafter"/>
</dbReference>
<dbReference type="SMART" id="SM00855">
    <property type="entry name" value="PGAM"/>
    <property type="match status" value="1"/>
</dbReference>
<dbReference type="PROSITE" id="PS00175">
    <property type="entry name" value="PG_MUTASE"/>
    <property type="match status" value="1"/>
</dbReference>
<dbReference type="InterPro" id="IPR029033">
    <property type="entry name" value="His_PPase_superfam"/>
</dbReference>
<dbReference type="SUPFAM" id="SSF53254">
    <property type="entry name" value="Phosphoglycerate mutase-like"/>
    <property type="match status" value="1"/>
</dbReference>
<dbReference type="AlphaFoldDB" id="A0A7R9WUX2"/>
<dbReference type="PANTHER" id="PTHR46517:SF1">
    <property type="entry name" value="FRUCTOSE-2,6-BISPHOSPHATASE TIGAR"/>
    <property type="match status" value="1"/>
</dbReference>
<keyword evidence="1" id="KW-0378">Hydrolase</keyword>
<proteinExistence type="predicted"/>
<reference evidence="3" key="1">
    <citation type="submission" date="2021-01" db="EMBL/GenBank/DDBJ databases">
        <authorList>
            <person name="Corre E."/>
            <person name="Pelletier E."/>
            <person name="Niang G."/>
            <person name="Scheremetjew M."/>
            <person name="Finn R."/>
            <person name="Kale V."/>
            <person name="Holt S."/>
            <person name="Cochrane G."/>
            <person name="Meng A."/>
            <person name="Brown T."/>
            <person name="Cohen L."/>
        </authorList>
    </citation>
    <scope>NUCLEOTIDE SEQUENCE</scope>
    <source>
        <strain evidence="3">CCMP3328</strain>
    </source>
</reference>
<gene>
    <name evidence="3" type="ORF">CAUS1442_LOCUS7826</name>
</gene>
<dbReference type="GO" id="GO:0045820">
    <property type="term" value="P:negative regulation of glycolytic process"/>
    <property type="evidence" value="ECO:0007669"/>
    <property type="project" value="TreeGrafter"/>
</dbReference>
<dbReference type="EMBL" id="HBEF01012425">
    <property type="protein sequence ID" value="CAD8335721.1"/>
    <property type="molecule type" value="Transcribed_RNA"/>
</dbReference>
<dbReference type="GO" id="GO:0004331">
    <property type="term" value="F:fructose-2,6-bisphosphate 2-phosphatase activity"/>
    <property type="evidence" value="ECO:0007669"/>
    <property type="project" value="TreeGrafter"/>
</dbReference>
<dbReference type="InterPro" id="IPR013078">
    <property type="entry name" value="His_Pase_superF_clade-1"/>
</dbReference>
<evidence type="ECO:0000256" key="2">
    <source>
        <dbReference type="SAM" id="MobiDB-lite"/>
    </source>
</evidence>
<dbReference type="PANTHER" id="PTHR46517">
    <property type="entry name" value="FRUCTOSE-2,6-BISPHOSPHATASE TIGAR"/>
    <property type="match status" value="1"/>
</dbReference>
<accession>A0A7R9WUX2</accession>
<dbReference type="InterPro" id="IPR001345">
    <property type="entry name" value="PG/BPGM_mutase_AS"/>
</dbReference>
<name>A0A7R9WUX2_9STRA</name>
<organism evidence="3">
    <name type="scientific">Craspedostauros australis</name>
    <dbReference type="NCBI Taxonomy" id="1486917"/>
    <lineage>
        <taxon>Eukaryota</taxon>
        <taxon>Sar</taxon>
        <taxon>Stramenopiles</taxon>
        <taxon>Ochrophyta</taxon>
        <taxon>Bacillariophyta</taxon>
        <taxon>Bacillariophyceae</taxon>
        <taxon>Bacillariophycidae</taxon>
        <taxon>Naviculales</taxon>
        <taxon>Naviculaceae</taxon>
        <taxon>Craspedostauros</taxon>
    </lineage>
</organism>
<feature type="compositionally biased region" description="Basic and acidic residues" evidence="2">
    <location>
        <begin position="314"/>
        <end position="330"/>
    </location>
</feature>
<dbReference type="GO" id="GO:0043456">
    <property type="term" value="P:regulation of pentose-phosphate shunt"/>
    <property type="evidence" value="ECO:0007669"/>
    <property type="project" value="TreeGrafter"/>
</dbReference>
<dbReference type="Pfam" id="PF00300">
    <property type="entry name" value="His_Phos_1"/>
    <property type="match status" value="1"/>
</dbReference>
<feature type="region of interest" description="Disordered" evidence="2">
    <location>
        <begin position="302"/>
        <end position="330"/>
    </location>
</feature>
<sequence length="330" mass="35214">MYSQRCTTITTATTATTTPAMMRSSEQALVTMIARVLLVCLVSNTADAFSPGLIERHQVPPFPSSWSHQSPAFTTRPRCGAASPLRFGAGAEDDDLADHVGHMDHAERLRDVDHGVRRSSTLSRRSVLATAAASTCGLLALGSEARAGENYDTATIAISTPPTPPVVDASAIDYDCLRDLPPIPTGHVRLYLCRHGQTENNRLRKVQGARVNPPINDNGMIQATGMGNALARANDVPTKMYHSQLLRARLTAQTAAAQIGAAPPTSELGVLGEIDFGPAAEGQSVALAKAGMEATAARWALGDIDYRPSGGGETGREVRHKEKEREKRRS</sequence>
<evidence type="ECO:0000256" key="1">
    <source>
        <dbReference type="ARBA" id="ARBA00022801"/>
    </source>
</evidence>